<evidence type="ECO:0000256" key="1">
    <source>
        <dbReference type="ARBA" id="ARBA00001922"/>
    </source>
</evidence>
<dbReference type="InterPro" id="IPR006159">
    <property type="entry name" value="Acid_CoA_mut_C"/>
</dbReference>
<keyword evidence="7" id="KW-0170">Cobalt</keyword>
<dbReference type="PROSITE" id="PS00544">
    <property type="entry name" value="METMALONYL_COA_MUTASE"/>
    <property type="match status" value="1"/>
</dbReference>
<keyword evidence="5" id="KW-0479">Metal-binding</keyword>
<dbReference type="InterPro" id="IPR006158">
    <property type="entry name" value="Cobalamin-bd"/>
</dbReference>
<dbReference type="EMBL" id="MBFR01000062">
    <property type="protein sequence ID" value="PVU95199.1"/>
    <property type="molecule type" value="Genomic_DNA"/>
</dbReference>
<dbReference type="InterPro" id="IPR006099">
    <property type="entry name" value="MeMalonylCoA_mutase_a/b_cat"/>
</dbReference>
<evidence type="ECO:0000256" key="6">
    <source>
        <dbReference type="ARBA" id="ARBA00023235"/>
    </source>
</evidence>
<dbReference type="Gene3D" id="3.40.50.280">
    <property type="entry name" value="Cobalamin-binding domain"/>
    <property type="match status" value="1"/>
</dbReference>
<dbReference type="Proteomes" id="UP000245383">
    <property type="component" value="Unassembled WGS sequence"/>
</dbReference>
<organism evidence="9 10">
    <name type="scientific">Smittium simulii</name>
    <dbReference type="NCBI Taxonomy" id="133385"/>
    <lineage>
        <taxon>Eukaryota</taxon>
        <taxon>Fungi</taxon>
        <taxon>Fungi incertae sedis</taxon>
        <taxon>Zoopagomycota</taxon>
        <taxon>Kickxellomycotina</taxon>
        <taxon>Harpellomycetes</taxon>
        <taxon>Harpellales</taxon>
        <taxon>Legeriomycetaceae</taxon>
        <taxon>Smittium</taxon>
    </lineage>
</organism>
<dbReference type="NCBIfam" id="TIGR00640">
    <property type="entry name" value="acid_CoA_mut_C"/>
    <property type="match status" value="1"/>
</dbReference>
<dbReference type="SUPFAM" id="SSF51703">
    <property type="entry name" value="Cobalamin (vitamin B12)-dependent enzymes"/>
    <property type="match status" value="1"/>
</dbReference>
<evidence type="ECO:0000256" key="4">
    <source>
        <dbReference type="ARBA" id="ARBA00022628"/>
    </source>
</evidence>
<dbReference type="GO" id="GO:0031419">
    <property type="term" value="F:cobalamin binding"/>
    <property type="evidence" value="ECO:0007669"/>
    <property type="project" value="UniProtKB-KW"/>
</dbReference>
<dbReference type="Pfam" id="PF01642">
    <property type="entry name" value="MM_CoA_mutase"/>
    <property type="match status" value="1"/>
</dbReference>
<keyword evidence="6" id="KW-0413">Isomerase</keyword>
<accession>A0A2T9YS96</accession>
<evidence type="ECO:0000256" key="2">
    <source>
        <dbReference type="ARBA" id="ARBA00008465"/>
    </source>
</evidence>
<dbReference type="CDD" id="cd03679">
    <property type="entry name" value="MM_CoA_mutase_alpha_like"/>
    <property type="match status" value="1"/>
</dbReference>
<dbReference type="OrthoDB" id="198977at2759"/>
<evidence type="ECO:0000256" key="7">
    <source>
        <dbReference type="ARBA" id="ARBA00023285"/>
    </source>
</evidence>
<keyword evidence="10" id="KW-1185">Reference proteome</keyword>
<dbReference type="GO" id="GO:0046872">
    <property type="term" value="F:metal ion binding"/>
    <property type="evidence" value="ECO:0007669"/>
    <property type="project" value="UniProtKB-KW"/>
</dbReference>
<keyword evidence="4" id="KW-0846">Cobalamin</keyword>
<dbReference type="GO" id="GO:0019678">
    <property type="term" value="P:propionate metabolic process, methylmalonyl pathway"/>
    <property type="evidence" value="ECO:0007669"/>
    <property type="project" value="TreeGrafter"/>
</dbReference>
<evidence type="ECO:0000256" key="3">
    <source>
        <dbReference type="ARBA" id="ARBA00012398"/>
    </source>
</evidence>
<comment type="caution">
    <text evidence="9">The sequence shown here is derived from an EMBL/GenBank/DDBJ whole genome shotgun (WGS) entry which is preliminary data.</text>
</comment>
<dbReference type="InterPro" id="IPR036724">
    <property type="entry name" value="Cobalamin-bd_sf"/>
</dbReference>
<comment type="cofactor">
    <cofactor evidence="1">
        <name>adenosylcob(III)alamin</name>
        <dbReference type="ChEBI" id="CHEBI:18408"/>
    </cofactor>
</comment>
<evidence type="ECO:0000313" key="9">
    <source>
        <dbReference type="EMBL" id="PVU95199.1"/>
    </source>
</evidence>
<comment type="similarity">
    <text evidence="2">Belongs to the methylmalonyl-CoA mutase family.</text>
</comment>
<protein>
    <recommendedName>
        <fullName evidence="3">methylmalonyl-CoA mutase</fullName>
        <ecNumber evidence="3">5.4.99.2</ecNumber>
    </recommendedName>
</protein>
<dbReference type="EC" id="5.4.99.2" evidence="3"/>
<dbReference type="SUPFAM" id="SSF52242">
    <property type="entry name" value="Cobalamin (vitamin B12)-binding domain"/>
    <property type="match status" value="1"/>
</dbReference>
<dbReference type="PROSITE" id="PS51332">
    <property type="entry name" value="B12_BINDING"/>
    <property type="match status" value="1"/>
</dbReference>
<evidence type="ECO:0000313" key="10">
    <source>
        <dbReference type="Proteomes" id="UP000245383"/>
    </source>
</evidence>
<dbReference type="NCBIfam" id="NF006944">
    <property type="entry name" value="PRK09426.1"/>
    <property type="match status" value="1"/>
</dbReference>
<name>A0A2T9YS96_9FUNG</name>
<dbReference type="STRING" id="133385.A0A2T9YS96"/>
<dbReference type="InterPro" id="IPR006098">
    <property type="entry name" value="MMCoA_mutase_a_cat"/>
</dbReference>
<dbReference type="FunFam" id="3.20.20.240:FF:000001">
    <property type="entry name" value="Probable methylmalonyl-coa mutase"/>
    <property type="match status" value="1"/>
</dbReference>
<feature type="domain" description="B12-binding" evidence="8">
    <location>
        <begin position="516"/>
        <end position="674"/>
    </location>
</feature>
<dbReference type="PANTHER" id="PTHR48101:SF4">
    <property type="entry name" value="METHYLMALONYL-COA MUTASE, MITOCHONDRIAL"/>
    <property type="match status" value="1"/>
</dbReference>
<gene>
    <name evidence="9" type="ORF">BB561_001970</name>
</gene>
<reference evidence="9 10" key="1">
    <citation type="journal article" date="2018" name="MBio">
        <title>Comparative Genomics Reveals the Core Gene Toolbox for the Fungus-Insect Symbiosis.</title>
        <authorList>
            <person name="Wang Y."/>
            <person name="Stata M."/>
            <person name="Wang W."/>
            <person name="Stajich J.E."/>
            <person name="White M.M."/>
            <person name="Moncalvo J.M."/>
        </authorList>
    </citation>
    <scope>NUCLEOTIDE SEQUENCE [LARGE SCALE GENOMIC DNA]</scope>
    <source>
        <strain evidence="9 10">SWE-8-4</strain>
    </source>
</reference>
<dbReference type="PANTHER" id="PTHR48101">
    <property type="entry name" value="METHYLMALONYL-COA MUTASE, MITOCHONDRIAL-RELATED"/>
    <property type="match status" value="1"/>
</dbReference>
<dbReference type="InterPro" id="IPR016176">
    <property type="entry name" value="Cbl-dep_enz_cat"/>
</dbReference>
<sequence>MENFRGFWVLSLLKDIYGDSLGINVKPIYTPEDISSLEKELPGKFPFTRGPYATMYTHRPWTIRQYAGFSTVEESNAFYKENLKAGQQGLSVAFDLATHRGYDSDHPRVSGDVGMAGVAIDSVEDMKVLFDGIDLSKVSVSMTMNGAVLPILAMYIVAALEQGCTYEQMRGTIQNDILKEFMVRNTYIYPVHESMRIIGDIFEFTSKKMPNYNSISISGYHIQEAGANAVLELGFTIADGIEYIRTGIKAGLTVDEFAPRLSFFWGIGMNFYMEVAKLRAARKLWAILVQKHFNPKSKNSLRLRAHSQTSGWSLTEQDPYNNIVRTTVEAMAATFGGTQSLHTNSLDEAIALPTKFSARIARNTQIILQEEAHIPRVADPFAGSYMIESLTNEVYEKALEIIEEVEALGGMTKAIESGMPKMRIQESAARRQAQIDSGAETIVGVNRHIVKDTEGEQKVEVLSIDNSKVLTSQLSKLSSLKKDRNNDIVIKSLQDLEAAARSGDANLLELSVIAAMNRCTVGEISNAIENVFGRYSSPSMLVSGAYKSEYFDSHNEDTNGEINIATSVIKETEEFLEKHGRRPREAARLAIDSDVHVIGASSLAAGHKTLVPQLIQEIKKADPNHSILVIVGGVIPKNDYQFLYDAGVAAIYGPGTPIPNSASHLLDLIDKNNS</sequence>
<dbReference type="GO" id="GO:0004494">
    <property type="term" value="F:methylmalonyl-CoA mutase activity"/>
    <property type="evidence" value="ECO:0007669"/>
    <property type="project" value="UniProtKB-EC"/>
</dbReference>
<dbReference type="Gene3D" id="3.20.20.240">
    <property type="entry name" value="Methylmalonyl-CoA mutase"/>
    <property type="match status" value="1"/>
</dbReference>
<dbReference type="GO" id="GO:0005739">
    <property type="term" value="C:mitochondrion"/>
    <property type="evidence" value="ECO:0007669"/>
    <property type="project" value="TreeGrafter"/>
</dbReference>
<evidence type="ECO:0000259" key="8">
    <source>
        <dbReference type="PROSITE" id="PS51332"/>
    </source>
</evidence>
<proteinExistence type="inferred from homology"/>
<evidence type="ECO:0000256" key="5">
    <source>
        <dbReference type="ARBA" id="ARBA00022723"/>
    </source>
</evidence>
<dbReference type="InterPro" id="IPR058549">
    <property type="entry name" value="MeMalonylCoA_mutase_a/b_site"/>
</dbReference>
<dbReference type="AlphaFoldDB" id="A0A2T9YS96"/>
<dbReference type="NCBIfam" id="TIGR00641">
    <property type="entry name" value="acid_CoA_mut_N"/>
    <property type="match status" value="1"/>
</dbReference>